<dbReference type="InParanoid" id="A0A3N4LKD3"/>
<gene>
    <name evidence="7" type="ORF">L211DRAFT_883103</name>
</gene>
<feature type="compositionally biased region" description="Acidic residues" evidence="6">
    <location>
        <begin position="690"/>
        <end position="700"/>
    </location>
</feature>
<feature type="region of interest" description="Disordered" evidence="6">
    <location>
        <begin position="408"/>
        <end position="485"/>
    </location>
</feature>
<dbReference type="AlphaFoldDB" id="A0A3N4LKD3"/>
<feature type="compositionally biased region" description="Polar residues" evidence="6">
    <location>
        <begin position="457"/>
        <end position="466"/>
    </location>
</feature>
<reference evidence="7 8" key="1">
    <citation type="journal article" date="2018" name="Nat. Ecol. Evol.">
        <title>Pezizomycetes genomes reveal the molecular basis of ectomycorrhizal truffle lifestyle.</title>
        <authorList>
            <person name="Murat C."/>
            <person name="Payen T."/>
            <person name="Noel B."/>
            <person name="Kuo A."/>
            <person name="Morin E."/>
            <person name="Chen J."/>
            <person name="Kohler A."/>
            <person name="Krizsan K."/>
            <person name="Balestrini R."/>
            <person name="Da Silva C."/>
            <person name="Montanini B."/>
            <person name="Hainaut M."/>
            <person name="Levati E."/>
            <person name="Barry K.W."/>
            <person name="Belfiori B."/>
            <person name="Cichocki N."/>
            <person name="Clum A."/>
            <person name="Dockter R.B."/>
            <person name="Fauchery L."/>
            <person name="Guy J."/>
            <person name="Iotti M."/>
            <person name="Le Tacon F."/>
            <person name="Lindquist E.A."/>
            <person name="Lipzen A."/>
            <person name="Malagnac F."/>
            <person name="Mello A."/>
            <person name="Molinier V."/>
            <person name="Miyauchi S."/>
            <person name="Poulain J."/>
            <person name="Riccioni C."/>
            <person name="Rubini A."/>
            <person name="Sitrit Y."/>
            <person name="Splivallo R."/>
            <person name="Traeger S."/>
            <person name="Wang M."/>
            <person name="Zifcakova L."/>
            <person name="Wipf D."/>
            <person name="Zambonelli A."/>
            <person name="Paolocci F."/>
            <person name="Nowrousian M."/>
            <person name="Ottonello S."/>
            <person name="Baldrian P."/>
            <person name="Spatafora J.W."/>
            <person name="Henrissat B."/>
            <person name="Nagy L.G."/>
            <person name="Aury J.M."/>
            <person name="Wincker P."/>
            <person name="Grigoriev I.V."/>
            <person name="Bonfante P."/>
            <person name="Martin F.M."/>
        </authorList>
    </citation>
    <scope>NUCLEOTIDE SEQUENCE [LARGE SCALE GENOMIC DNA]</scope>
    <source>
        <strain evidence="7 8">ATCC MYA-4762</strain>
    </source>
</reference>
<feature type="compositionally biased region" description="Acidic residues" evidence="6">
    <location>
        <begin position="425"/>
        <end position="436"/>
    </location>
</feature>
<sequence>MASSNLQPPSSQVPSKRDKRRNLLSDRLTELSVSFERDRDIHFRNQLAALQQDLGAISRVDTSGRNRRLLDDSAEGIDHFVTRGSWVGDRAAMSNFRGSGGPGGAMGGVQPGAFYAGFVAEVNEKMEERDVALTLLHKQYHAKVAAIKTQHERSLHHAREEHINLAVTMKQRLINRLYNAKKKLSLDKEHLDISDSNALLLHPNQFSLGSAAAGVLGSPSRNDIDRGSDIFGGGTINGSNGGGRRKLRQRRNELDDLMMMGPGGIFDNFGRKDSDNGDAKSAAAQRRKARAARYNRRINAMVGEDEENTMEDIYGNVHTNGGTDGDGNNSGNNSAVGHQQLNILLPATQNQTKTQTVGNGHAAAVQQVQAQELLHKQVFSIEKLFTEKELQMAGNLAALATVKFFSKPKERGSRKSKKRNVGGEDGAEAGTNEESDAGVKTPREDAESKEDVDKATTMASFTTATGDDQAKTHGKDSASISSSPDLSTITPAALFSSVIASSANHIRSTNPSLLPTHATPLINPTALNSHPPPSITALNFMTPTSSGYGAQVWQSLGVQASYFSAGSGLIINNITTAKMMALSAPCPGAARNEEAMEDLEMIKSGRGLVEEEEEEEEEEGTGEDEVEEERSREPVQGRKGRKGREEKEREREREREQEKEKEKEGSPSPSPRGEGKKVVGLGLGLGLNIDEQDDEEPEAEDKEKEKEKDHFAPPPLAASELAHGVKRRSSSGPGGAEKRARKEKDGRRQKEREKGREKERERAREMMDDDVAGEEGDAEEES</sequence>
<keyword evidence="4" id="KW-0804">Transcription</keyword>
<dbReference type="STRING" id="1051890.A0A3N4LKD3"/>
<dbReference type="InterPro" id="IPR013907">
    <property type="entry name" value="Sds3"/>
</dbReference>
<feature type="compositionally biased region" description="Basic and acidic residues" evidence="6">
    <location>
        <begin position="643"/>
        <end position="665"/>
    </location>
</feature>
<dbReference type="Proteomes" id="UP000267821">
    <property type="component" value="Unassembled WGS sequence"/>
</dbReference>
<evidence type="ECO:0000313" key="8">
    <source>
        <dbReference type="Proteomes" id="UP000267821"/>
    </source>
</evidence>
<keyword evidence="2" id="KW-0678">Repressor</keyword>
<name>A0A3N4LKD3_9PEZI</name>
<keyword evidence="5" id="KW-0539">Nucleus</keyword>
<feature type="compositionally biased region" description="Acidic residues" evidence="6">
    <location>
        <begin position="610"/>
        <end position="628"/>
    </location>
</feature>
<evidence type="ECO:0000256" key="1">
    <source>
        <dbReference type="ARBA" id="ARBA00004123"/>
    </source>
</evidence>
<evidence type="ECO:0000256" key="4">
    <source>
        <dbReference type="ARBA" id="ARBA00023163"/>
    </source>
</evidence>
<feature type="compositionally biased region" description="Basic and acidic residues" evidence="6">
    <location>
        <begin position="269"/>
        <end position="278"/>
    </location>
</feature>
<dbReference type="EMBL" id="ML121547">
    <property type="protein sequence ID" value="RPB23354.1"/>
    <property type="molecule type" value="Genomic_DNA"/>
</dbReference>
<accession>A0A3N4LKD3</accession>
<dbReference type="Pfam" id="PF08598">
    <property type="entry name" value="Sds3"/>
    <property type="match status" value="1"/>
</dbReference>
<feature type="region of interest" description="Disordered" evidence="6">
    <location>
        <begin position="267"/>
        <end position="287"/>
    </location>
</feature>
<evidence type="ECO:0000256" key="5">
    <source>
        <dbReference type="ARBA" id="ARBA00023242"/>
    </source>
</evidence>
<feature type="compositionally biased region" description="Acidic residues" evidence="6">
    <location>
        <begin position="767"/>
        <end position="782"/>
    </location>
</feature>
<feature type="region of interest" description="Disordered" evidence="6">
    <location>
        <begin position="605"/>
        <end position="782"/>
    </location>
</feature>
<evidence type="ECO:0000256" key="3">
    <source>
        <dbReference type="ARBA" id="ARBA00023015"/>
    </source>
</evidence>
<dbReference type="PANTHER" id="PTHR21964">
    <property type="entry name" value="BREAST CANCER METASTASIS-SUPPRESSOR 1"/>
    <property type="match status" value="1"/>
</dbReference>
<evidence type="ECO:0000256" key="6">
    <source>
        <dbReference type="SAM" id="MobiDB-lite"/>
    </source>
</evidence>
<dbReference type="SMART" id="SM01401">
    <property type="entry name" value="Sds3"/>
    <property type="match status" value="1"/>
</dbReference>
<evidence type="ECO:0000313" key="7">
    <source>
        <dbReference type="EMBL" id="RPB23354.1"/>
    </source>
</evidence>
<feature type="compositionally biased region" description="Basic and acidic residues" evidence="6">
    <location>
        <begin position="441"/>
        <end position="454"/>
    </location>
</feature>
<dbReference type="GO" id="GO:0010468">
    <property type="term" value="P:regulation of gene expression"/>
    <property type="evidence" value="ECO:0007669"/>
    <property type="project" value="UniProtKB-ARBA"/>
</dbReference>
<protein>
    <submittedName>
        <fullName evidence="7">Uncharacterized protein</fullName>
    </submittedName>
</protein>
<keyword evidence="8" id="KW-1185">Reference proteome</keyword>
<feature type="compositionally biased region" description="Basic and acidic residues" evidence="6">
    <location>
        <begin position="701"/>
        <end position="711"/>
    </location>
</feature>
<evidence type="ECO:0000256" key="2">
    <source>
        <dbReference type="ARBA" id="ARBA00022491"/>
    </source>
</evidence>
<feature type="compositionally biased region" description="Basic and acidic residues" evidence="6">
    <location>
        <begin position="736"/>
        <end position="766"/>
    </location>
</feature>
<organism evidence="7 8">
    <name type="scientific">Terfezia boudieri ATCC MYA-4762</name>
    <dbReference type="NCBI Taxonomy" id="1051890"/>
    <lineage>
        <taxon>Eukaryota</taxon>
        <taxon>Fungi</taxon>
        <taxon>Dikarya</taxon>
        <taxon>Ascomycota</taxon>
        <taxon>Pezizomycotina</taxon>
        <taxon>Pezizomycetes</taxon>
        <taxon>Pezizales</taxon>
        <taxon>Pezizaceae</taxon>
        <taxon>Terfezia</taxon>
    </lineage>
</organism>
<dbReference type="GO" id="GO:0005654">
    <property type="term" value="C:nucleoplasm"/>
    <property type="evidence" value="ECO:0007669"/>
    <property type="project" value="UniProtKB-ARBA"/>
</dbReference>
<proteinExistence type="predicted"/>
<dbReference type="OrthoDB" id="70376at2759"/>
<keyword evidence="3" id="KW-0805">Transcription regulation</keyword>
<comment type="subcellular location">
    <subcellularLocation>
        <location evidence="1">Nucleus</location>
    </subcellularLocation>
</comment>